<dbReference type="OrthoDB" id="9788621at2"/>
<evidence type="ECO:0000313" key="2">
    <source>
        <dbReference type="EMBL" id="TLX43868.1"/>
    </source>
</evidence>
<gene>
    <name evidence="2" type="ORF">FBQ73_07145</name>
</gene>
<dbReference type="GO" id="GO:0008270">
    <property type="term" value="F:zinc ion binding"/>
    <property type="evidence" value="ECO:0007669"/>
    <property type="project" value="InterPro"/>
</dbReference>
<dbReference type="InterPro" id="IPR058712">
    <property type="entry name" value="SRA_ScoMcrA"/>
</dbReference>
<keyword evidence="2" id="KW-0378">Hydrolase</keyword>
<dbReference type="Pfam" id="PF01844">
    <property type="entry name" value="HNH"/>
    <property type="match status" value="1"/>
</dbReference>
<evidence type="ECO:0000313" key="3">
    <source>
        <dbReference type="Proteomes" id="UP000305131"/>
    </source>
</evidence>
<dbReference type="GO" id="GO:0004519">
    <property type="term" value="F:endonuclease activity"/>
    <property type="evidence" value="ECO:0007669"/>
    <property type="project" value="UniProtKB-KW"/>
</dbReference>
<keyword evidence="2" id="KW-0540">Nuclease</keyword>
<dbReference type="EMBL" id="VAUP01000015">
    <property type="protein sequence ID" value="TLX43868.1"/>
    <property type="molecule type" value="Genomic_DNA"/>
</dbReference>
<dbReference type="InterPro" id="IPR003615">
    <property type="entry name" value="HNH_nuc"/>
</dbReference>
<proteinExistence type="predicted"/>
<sequence length="270" mass="30122">MSWGFERGRTYNRRRDVHGKFRGQQQGGIVTPAGHPVVIIITGDEGGQHGYTDRLREDGVFEYYGEGQIGDMQLARGNRSIAEHSRDGKALLLFRKVAKDGSLRFEGEWVCENVLTRPAPDRNGTMRSALVFELRPIENVEEPEEADTPKPDPRSLQELRNAAIAAASIGQVTGTSERTVYARSRDVRSYVLRRADGRCEGCGCTAPFFRADGSPYLEPHHIRRVSDGGPDDVRFVIALCPNCHRRVHAGADGNDYNASLLRRMESIEPE</sequence>
<dbReference type="CDD" id="cd00085">
    <property type="entry name" value="HNHc"/>
    <property type="match status" value="1"/>
</dbReference>
<dbReference type="SMART" id="SM00507">
    <property type="entry name" value="HNHc"/>
    <property type="match status" value="1"/>
</dbReference>
<dbReference type="GO" id="GO:0003676">
    <property type="term" value="F:nucleic acid binding"/>
    <property type="evidence" value="ECO:0007669"/>
    <property type="project" value="InterPro"/>
</dbReference>
<comment type="caution">
    <text evidence="2">The sequence shown here is derived from an EMBL/GenBank/DDBJ whole genome shotgun (WGS) entry which is preliminary data.</text>
</comment>
<accession>A0A6C1KHV3</accession>
<protein>
    <submittedName>
        <fullName evidence="2">HNH endonuclease</fullName>
    </submittedName>
</protein>
<dbReference type="Proteomes" id="UP000305131">
    <property type="component" value="Unassembled WGS sequence"/>
</dbReference>
<organism evidence="2 3">
    <name type="scientific">Xanthobacter autotrophicus</name>
    <dbReference type="NCBI Taxonomy" id="280"/>
    <lineage>
        <taxon>Bacteria</taxon>
        <taxon>Pseudomonadati</taxon>
        <taxon>Pseudomonadota</taxon>
        <taxon>Alphaproteobacteria</taxon>
        <taxon>Hyphomicrobiales</taxon>
        <taxon>Xanthobacteraceae</taxon>
        <taxon>Xanthobacter</taxon>
    </lineage>
</organism>
<dbReference type="Gene3D" id="1.10.30.50">
    <property type="match status" value="1"/>
</dbReference>
<dbReference type="InterPro" id="IPR002711">
    <property type="entry name" value="HNH"/>
</dbReference>
<feature type="domain" description="HNH nuclease" evidence="1">
    <location>
        <begin position="186"/>
        <end position="245"/>
    </location>
</feature>
<dbReference type="Pfam" id="PF26348">
    <property type="entry name" value="SRA_ScoMcrA"/>
    <property type="match status" value="1"/>
</dbReference>
<dbReference type="AlphaFoldDB" id="A0A6C1KHV3"/>
<reference evidence="2 3" key="1">
    <citation type="submission" date="2019-05" db="EMBL/GenBank/DDBJ databases">
        <authorList>
            <person name="Zhou X."/>
        </authorList>
    </citation>
    <scope>NUCLEOTIDE SEQUENCE [LARGE SCALE GENOMIC DNA]</scope>
    <source>
        <strain evidence="2 3">DSM 432</strain>
    </source>
</reference>
<name>A0A6C1KHV3_XANAU</name>
<keyword evidence="2" id="KW-0255">Endonuclease</keyword>
<evidence type="ECO:0000259" key="1">
    <source>
        <dbReference type="SMART" id="SM00507"/>
    </source>
</evidence>